<name>A0A4Q1UDP6_9LACO</name>
<dbReference type="Proteomes" id="UP001164790">
    <property type="component" value="Chromosome"/>
</dbReference>
<keyword evidence="1" id="KW-1133">Transmembrane helix</keyword>
<evidence type="ECO:0008006" key="6">
    <source>
        <dbReference type="Google" id="ProtNLM"/>
    </source>
</evidence>
<feature type="transmembrane region" description="Helical" evidence="1">
    <location>
        <begin position="216"/>
        <end position="239"/>
    </location>
</feature>
<keyword evidence="5" id="KW-1185">Reference proteome</keyword>
<dbReference type="AlphaFoldDB" id="A0A4Q1UDP6"/>
<evidence type="ECO:0000313" key="2">
    <source>
        <dbReference type="EMBL" id="RXT30212.1"/>
    </source>
</evidence>
<evidence type="ECO:0000313" key="4">
    <source>
        <dbReference type="Proteomes" id="UP000290475"/>
    </source>
</evidence>
<sequence length="279" mass="31453">MTTKENQLIEENNKLRSQLTPANKTYYEDLLLYMRTRSVLKDSKTIEQELLTILTDILAAQKDGVTAVDYFGKQPQETADEILAEIPIGWVNSFKIIASVLIGYFLITTIPNLMMPTQSWDIGEELIVGVYFTFVAMAIVKYIGRTTYKMSQGWGKLQIFVLWLACSLLVAPGFILPIFTKTTWQLDLSGIGGIVLIGILSTVLGFVFWRQDDKTMWWPFVPFIGIMAVIGIATRIPAWQPFLLKSMPGRIGLAAVMVLGLIIFGLWSWLAVRKTKTDD</sequence>
<dbReference type="Proteomes" id="UP000290475">
    <property type="component" value="Unassembled WGS sequence"/>
</dbReference>
<dbReference type="SUPFAM" id="SSF158560">
    <property type="entry name" value="BH3980-like"/>
    <property type="match status" value="1"/>
</dbReference>
<dbReference type="EMBL" id="MSSM01000003">
    <property type="protein sequence ID" value="RXT30212.1"/>
    <property type="molecule type" value="Genomic_DNA"/>
</dbReference>
<reference evidence="3" key="2">
    <citation type="submission" date="2022-10" db="EMBL/GenBank/DDBJ databases">
        <title>Comparative genomic analysis and in-vitro probiotic properties of the potential probiotic L. chiayiensis AACE 3.</title>
        <authorList>
            <person name="Kang X."/>
        </authorList>
    </citation>
    <scope>NUCLEOTIDE SEQUENCE</scope>
    <source>
        <strain evidence="3">AACE 3</strain>
    </source>
</reference>
<feature type="transmembrane region" description="Helical" evidence="1">
    <location>
        <begin position="191"/>
        <end position="209"/>
    </location>
</feature>
<evidence type="ECO:0000313" key="5">
    <source>
        <dbReference type="Proteomes" id="UP001164790"/>
    </source>
</evidence>
<feature type="transmembrane region" description="Helical" evidence="1">
    <location>
        <begin position="96"/>
        <end position="114"/>
    </location>
</feature>
<dbReference type="RefSeq" id="WP_129300823.1">
    <property type="nucleotide sequence ID" value="NZ_CP074378.1"/>
</dbReference>
<keyword evidence="1" id="KW-0472">Membrane</keyword>
<feature type="transmembrane region" description="Helical" evidence="1">
    <location>
        <begin position="126"/>
        <end position="144"/>
    </location>
</feature>
<accession>A0A4Q1UDP6</accession>
<reference evidence="2 4" key="1">
    <citation type="submission" date="2017-01" db="EMBL/GenBank/DDBJ databases">
        <title>Lactobacillus chiayiensis sp. nov., a lactic acid bacterium isolated from compost.</title>
        <authorList>
            <person name="Huang C.-H."/>
        </authorList>
    </citation>
    <scope>NUCLEOTIDE SEQUENCE [LARGE SCALE GENOMIC DNA]</scope>
    <source>
        <strain evidence="2">Chh01</strain>
        <strain evidence="4">chh01</strain>
    </source>
</reference>
<feature type="transmembrane region" description="Helical" evidence="1">
    <location>
        <begin position="156"/>
        <end position="179"/>
    </location>
</feature>
<proteinExistence type="predicted"/>
<feature type="transmembrane region" description="Helical" evidence="1">
    <location>
        <begin position="251"/>
        <end position="272"/>
    </location>
</feature>
<evidence type="ECO:0000256" key="1">
    <source>
        <dbReference type="SAM" id="Phobius"/>
    </source>
</evidence>
<dbReference type="EMBL" id="CP107523">
    <property type="protein sequence ID" value="UYN57554.1"/>
    <property type="molecule type" value="Genomic_DNA"/>
</dbReference>
<protein>
    <recommendedName>
        <fullName evidence="6">DUF1129 domain-containing protein</fullName>
    </recommendedName>
</protein>
<gene>
    <name evidence="2" type="ORF">BVJ53_01385</name>
    <name evidence="3" type="ORF">OFW50_05680</name>
</gene>
<evidence type="ECO:0000313" key="3">
    <source>
        <dbReference type="EMBL" id="UYN57554.1"/>
    </source>
</evidence>
<organism evidence="2 4">
    <name type="scientific">Lacticaseibacillus chiayiensis</name>
    <dbReference type="NCBI Taxonomy" id="2100821"/>
    <lineage>
        <taxon>Bacteria</taxon>
        <taxon>Bacillati</taxon>
        <taxon>Bacillota</taxon>
        <taxon>Bacilli</taxon>
        <taxon>Lactobacillales</taxon>
        <taxon>Lactobacillaceae</taxon>
        <taxon>Lacticaseibacillus</taxon>
    </lineage>
</organism>
<keyword evidence="1" id="KW-0812">Transmembrane</keyword>